<dbReference type="Proteomes" id="UP000298663">
    <property type="component" value="Unassembled WGS sequence"/>
</dbReference>
<dbReference type="AlphaFoldDB" id="A0A4V6A3D1"/>
<reference evidence="1 2" key="1">
    <citation type="journal article" date="2015" name="Genome Biol.">
        <title>Comparative genomics of Steinernema reveals deeply conserved gene regulatory networks.</title>
        <authorList>
            <person name="Dillman A.R."/>
            <person name="Macchietto M."/>
            <person name="Porter C.F."/>
            <person name="Rogers A."/>
            <person name="Williams B."/>
            <person name="Antoshechkin I."/>
            <person name="Lee M.M."/>
            <person name="Goodwin Z."/>
            <person name="Lu X."/>
            <person name="Lewis E.E."/>
            <person name="Goodrich-Blair H."/>
            <person name="Stock S.P."/>
            <person name="Adams B.J."/>
            <person name="Sternberg P.W."/>
            <person name="Mortazavi A."/>
        </authorList>
    </citation>
    <scope>NUCLEOTIDE SEQUENCE [LARGE SCALE GENOMIC DNA]</scope>
    <source>
        <strain evidence="1 2">ALL</strain>
    </source>
</reference>
<gene>
    <name evidence="1" type="ORF">L596_016336</name>
</gene>
<organism evidence="1 2">
    <name type="scientific">Steinernema carpocapsae</name>
    <name type="common">Entomopathogenic nematode</name>
    <dbReference type="NCBI Taxonomy" id="34508"/>
    <lineage>
        <taxon>Eukaryota</taxon>
        <taxon>Metazoa</taxon>
        <taxon>Ecdysozoa</taxon>
        <taxon>Nematoda</taxon>
        <taxon>Chromadorea</taxon>
        <taxon>Rhabditida</taxon>
        <taxon>Tylenchina</taxon>
        <taxon>Panagrolaimomorpha</taxon>
        <taxon>Strongyloidoidea</taxon>
        <taxon>Steinernematidae</taxon>
        <taxon>Steinernema</taxon>
    </lineage>
</organism>
<reference evidence="1 2" key="2">
    <citation type="journal article" date="2019" name="G3 (Bethesda)">
        <title>Hybrid Assembly of the Genome of the Entomopathogenic Nematode Steinernema carpocapsae Identifies the X-Chromosome.</title>
        <authorList>
            <person name="Serra L."/>
            <person name="Macchietto M."/>
            <person name="Macias-Munoz A."/>
            <person name="McGill C.J."/>
            <person name="Rodriguez I.M."/>
            <person name="Rodriguez B."/>
            <person name="Murad R."/>
            <person name="Mortazavi A."/>
        </authorList>
    </citation>
    <scope>NUCLEOTIDE SEQUENCE [LARGE SCALE GENOMIC DNA]</scope>
    <source>
        <strain evidence="1 2">ALL</strain>
    </source>
</reference>
<sequence length="139" mass="16287">MTSRGYEMLHTNVKSDSKTFDNSHLSRISHFRCLEPRIRRLVWCFMERPTRRLKHTINPLSETSIELHRPVHSCFHRPIEPAGFLLPSILDKILMTNGLLSKKDQSFSIEIDEMSQIRIEEYGGGEEIFDPFELPAFKQ</sequence>
<comment type="caution">
    <text evidence="1">The sequence shown here is derived from an EMBL/GenBank/DDBJ whole genome shotgun (WGS) entry which is preliminary data.</text>
</comment>
<name>A0A4V6A3D1_STECR</name>
<protein>
    <submittedName>
        <fullName evidence="1">Uncharacterized protein</fullName>
    </submittedName>
</protein>
<evidence type="ECO:0000313" key="2">
    <source>
        <dbReference type="Proteomes" id="UP000298663"/>
    </source>
</evidence>
<keyword evidence="2" id="KW-1185">Reference proteome</keyword>
<evidence type="ECO:0000313" key="1">
    <source>
        <dbReference type="EMBL" id="TKR82645.1"/>
    </source>
</evidence>
<dbReference type="EMBL" id="AZBU02000004">
    <property type="protein sequence ID" value="TKR82645.1"/>
    <property type="molecule type" value="Genomic_DNA"/>
</dbReference>
<accession>A0A4V6A3D1</accession>
<proteinExistence type="predicted"/>